<feature type="compositionally biased region" description="Basic and acidic residues" evidence="1">
    <location>
        <begin position="62"/>
        <end position="72"/>
    </location>
</feature>
<gene>
    <name evidence="2" type="ORF">GCM10022233_00580</name>
</gene>
<protein>
    <submittedName>
        <fullName evidence="2">Uncharacterized protein</fullName>
    </submittedName>
</protein>
<proteinExistence type="predicted"/>
<name>A0ABP7U7U2_9ACTN</name>
<evidence type="ECO:0000256" key="1">
    <source>
        <dbReference type="SAM" id="MobiDB-lite"/>
    </source>
</evidence>
<organism evidence="2 3">
    <name type="scientific">Streptomyces shaanxiensis</name>
    <dbReference type="NCBI Taxonomy" id="653357"/>
    <lineage>
        <taxon>Bacteria</taxon>
        <taxon>Bacillati</taxon>
        <taxon>Actinomycetota</taxon>
        <taxon>Actinomycetes</taxon>
        <taxon>Kitasatosporales</taxon>
        <taxon>Streptomycetaceae</taxon>
        <taxon>Streptomyces</taxon>
    </lineage>
</organism>
<accession>A0ABP7U7U2</accession>
<feature type="region of interest" description="Disordered" evidence="1">
    <location>
        <begin position="38"/>
        <end position="73"/>
    </location>
</feature>
<dbReference type="EMBL" id="BAAAZY010000001">
    <property type="protein sequence ID" value="GAA4036471.1"/>
    <property type="molecule type" value="Genomic_DNA"/>
</dbReference>
<keyword evidence="3" id="KW-1185">Reference proteome</keyword>
<evidence type="ECO:0000313" key="2">
    <source>
        <dbReference type="EMBL" id="GAA4036471.1"/>
    </source>
</evidence>
<comment type="caution">
    <text evidence="2">The sequence shown here is derived from an EMBL/GenBank/DDBJ whole genome shotgun (WGS) entry which is preliminary data.</text>
</comment>
<reference evidence="3" key="1">
    <citation type="journal article" date="2019" name="Int. J. Syst. Evol. Microbiol.">
        <title>The Global Catalogue of Microorganisms (GCM) 10K type strain sequencing project: providing services to taxonomists for standard genome sequencing and annotation.</title>
        <authorList>
            <consortium name="The Broad Institute Genomics Platform"/>
            <consortium name="The Broad Institute Genome Sequencing Center for Infectious Disease"/>
            <person name="Wu L."/>
            <person name="Ma J."/>
        </authorList>
    </citation>
    <scope>NUCLEOTIDE SEQUENCE [LARGE SCALE GENOMIC DNA]</scope>
    <source>
        <strain evidence="3">JCM 16925</strain>
    </source>
</reference>
<sequence length="145" mass="15211">MGGLAPGERFDHLGQQAPGPLEQLVVARDVVEVQHRGVAERPGQLPGERGLSGAGVPVDGDQADRAAGRGEAAESGGEVVNRFSRSEVEVGIFIWNILVVGEADPGGVVSVTTGRNEKRCRFELAVVGCNPAEKLRPPPRNVRSG</sequence>
<evidence type="ECO:0000313" key="3">
    <source>
        <dbReference type="Proteomes" id="UP001499984"/>
    </source>
</evidence>
<dbReference type="Proteomes" id="UP001499984">
    <property type="component" value="Unassembled WGS sequence"/>
</dbReference>